<feature type="compositionally biased region" description="Polar residues" evidence="12">
    <location>
        <begin position="143"/>
        <end position="153"/>
    </location>
</feature>
<accession>A0A7J0EG30</accession>
<dbReference type="GO" id="GO:0015031">
    <property type="term" value="P:protein transport"/>
    <property type="evidence" value="ECO:0007669"/>
    <property type="project" value="UniProtKB-KW"/>
</dbReference>
<feature type="region of interest" description="Disordered" evidence="12">
    <location>
        <begin position="121"/>
        <end position="155"/>
    </location>
</feature>
<dbReference type="OrthoDB" id="364348at2759"/>
<feature type="region of interest" description="Disordered" evidence="12">
    <location>
        <begin position="326"/>
        <end position="348"/>
    </location>
</feature>
<dbReference type="CDD" id="cd15840">
    <property type="entry name" value="SNARE_Qa"/>
    <property type="match status" value="1"/>
</dbReference>
<keyword evidence="9" id="KW-0007">Acetylation</keyword>
<evidence type="ECO:0000256" key="7">
    <source>
        <dbReference type="ARBA" id="ARBA00022927"/>
    </source>
</evidence>
<dbReference type="Gene3D" id="1.20.58.70">
    <property type="match status" value="1"/>
</dbReference>
<feature type="transmembrane region" description="Helical" evidence="13">
    <location>
        <begin position="446"/>
        <end position="468"/>
    </location>
</feature>
<evidence type="ECO:0000256" key="10">
    <source>
        <dbReference type="ARBA" id="ARBA00023054"/>
    </source>
</evidence>
<evidence type="ECO:0000256" key="11">
    <source>
        <dbReference type="ARBA" id="ARBA00023136"/>
    </source>
</evidence>
<dbReference type="EMBL" id="BJWL01000003">
    <property type="protein sequence ID" value="GFY85156.1"/>
    <property type="molecule type" value="Genomic_DNA"/>
</dbReference>
<comment type="similarity">
    <text evidence="4">Belongs to the syntaxin family.</text>
</comment>
<dbReference type="InterPro" id="IPR006904">
    <property type="entry name" value="DUF716"/>
</dbReference>
<dbReference type="PROSITE" id="PS50192">
    <property type="entry name" value="T_SNARE"/>
    <property type="match status" value="1"/>
</dbReference>
<comment type="subcellular location">
    <subcellularLocation>
        <location evidence="1">Membrane</location>
        <topology evidence="1">Multi-pass membrane protein</topology>
    </subcellularLocation>
    <subcellularLocation>
        <location evidence="2">Membrane</location>
        <topology evidence="2">Single-pass type IV membrane protein</topology>
    </subcellularLocation>
</comment>
<comment type="similarity">
    <text evidence="3">Belongs to the TMEM45 family.</text>
</comment>
<dbReference type="Pfam" id="PF14523">
    <property type="entry name" value="Syntaxin_2"/>
    <property type="match status" value="1"/>
</dbReference>
<keyword evidence="5" id="KW-0813">Transport</keyword>
<feature type="compositionally biased region" description="Low complexity" evidence="12">
    <location>
        <begin position="132"/>
        <end position="142"/>
    </location>
</feature>
<dbReference type="PANTHER" id="PTHR47830:SF1">
    <property type="entry name" value="OS11G0534100 PROTEIN"/>
    <property type="match status" value="1"/>
</dbReference>
<dbReference type="Pfam" id="PF04819">
    <property type="entry name" value="DUF716"/>
    <property type="match status" value="1"/>
</dbReference>
<gene>
    <name evidence="15" type="ORF">Acr_03g0019300</name>
</gene>
<feature type="region of interest" description="Disordered" evidence="12">
    <location>
        <begin position="1"/>
        <end position="23"/>
    </location>
</feature>
<evidence type="ECO:0000256" key="1">
    <source>
        <dbReference type="ARBA" id="ARBA00004141"/>
    </source>
</evidence>
<dbReference type="PANTHER" id="PTHR47830">
    <property type="entry name" value="OS11G0534100 PROTEIN"/>
    <property type="match status" value="1"/>
</dbReference>
<keyword evidence="11 13" id="KW-0472">Membrane</keyword>
<feature type="domain" description="T-SNARE coiled-coil homology" evidence="14">
    <location>
        <begin position="177"/>
        <end position="239"/>
    </location>
</feature>
<evidence type="ECO:0000256" key="9">
    <source>
        <dbReference type="ARBA" id="ARBA00022990"/>
    </source>
</evidence>
<keyword evidence="6 13" id="KW-0812">Transmembrane</keyword>
<name>A0A7J0EG30_9ERIC</name>
<evidence type="ECO:0000256" key="6">
    <source>
        <dbReference type="ARBA" id="ARBA00022692"/>
    </source>
</evidence>
<dbReference type="CDD" id="cd00179">
    <property type="entry name" value="SynN"/>
    <property type="match status" value="1"/>
</dbReference>
<evidence type="ECO:0000256" key="2">
    <source>
        <dbReference type="ARBA" id="ARBA00004211"/>
    </source>
</evidence>
<dbReference type="FunFam" id="1.20.58.70:FF:000004">
    <property type="entry name" value="Syntaxin-22 like"/>
    <property type="match status" value="1"/>
</dbReference>
<proteinExistence type="inferred from homology"/>
<keyword evidence="8 13" id="KW-1133">Transmembrane helix</keyword>
<comment type="caution">
    <text evidence="15">The sequence shown here is derived from an EMBL/GenBank/DDBJ whole genome shotgun (WGS) entry which is preliminary data.</text>
</comment>
<evidence type="ECO:0000313" key="15">
    <source>
        <dbReference type="EMBL" id="GFY85156.1"/>
    </source>
</evidence>
<dbReference type="GO" id="GO:0016192">
    <property type="term" value="P:vesicle-mediated transport"/>
    <property type="evidence" value="ECO:0007669"/>
    <property type="project" value="InterPro"/>
</dbReference>
<dbReference type="GO" id="GO:0016020">
    <property type="term" value="C:membrane"/>
    <property type="evidence" value="ECO:0007669"/>
    <property type="project" value="UniProtKB-SubCell"/>
</dbReference>
<dbReference type="SUPFAM" id="SSF47661">
    <property type="entry name" value="t-snare proteins"/>
    <property type="match status" value="1"/>
</dbReference>
<feature type="compositionally biased region" description="Low complexity" evidence="12">
    <location>
        <begin position="291"/>
        <end position="309"/>
    </location>
</feature>
<dbReference type="AlphaFoldDB" id="A0A7J0EG30"/>
<protein>
    <submittedName>
        <fullName evidence="15">Syntaxin/t-SNARE family protein</fullName>
    </submittedName>
</protein>
<dbReference type="InterPro" id="IPR006011">
    <property type="entry name" value="Syntaxin_N"/>
</dbReference>
<feature type="compositionally biased region" description="Polar residues" evidence="12">
    <location>
        <begin position="121"/>
        <end position="131"/>
    </location>
</feature>
<evidence type="ECO:0000256" key="12">
    <source>
        <dbReference type="SAM" id="MobiDB-lite"/>
    </source>
</evidence>
<keyword evidence="7" id="KW-0653">Protein transport</keyword>
<dbReference type="SMART" id="SM00397">
    <property type="entry name" value="t_SNARE"/>
    <property type="match status" value="1"/>
</dbReference>
<sequence>MSFQDLQNGAKPSSSAGRPQNPSQAVATGIFQINTAFAAFRRLVDAIGTTKDTPDHRHKLHNTRQRIMQLVKETSAKLKSLSETDRGSNVNPSKRIEDAKLARDFQTTLQEFQKVQQLASERESTYSPFDPSSSMTTTTTSSVEYSAPSTDPENQPFLMEQKRQEILLLGNEISFNEAIIDEREQGIRDIQDQIGQANEIFKDLAVLVHEQGVVIDDIHSNIEASSAATTHARVQLSKASKSGKSKCSWVMLVGAGNCRSGFGHCTPGPYHIAWAAPPSTDSHPFSPPPSSSSSSSSPSLSSSLRPPLSSPCPVISSSALPRASSSFSTLSPPAPPPSRPPICRQSAIPFPPASPPSPPFSAWSWPASLDYSWRMWRPYTCRGCGSCRQGFHSTWMWELQTGLSLYVDAFIPVGCHKLLDVVSGVEGSTKCDLEDSKLRAVAILDLVFVIHVLFVVVTVMVTVTYAAVTKTVGVRRFGHYNALPTAVATTDSNHIQMKAMTGFILDRCF</sequence>
<evidence type="ECO:0000313" key="16">
    <source>
        <dbReference type="Proteomes" id="UP000585474"/>
    </source>
</evidence>
<evidence type="ECO:0000256" key="13">
    <source>
        <dbReference type="SAM" id="Phobius"/>
    </source>
</evidence>
<dbReference type="Proteomes" id="UP000585474">
    <property type="component" value="Unassembled WGS sequence"/>
</dbReference>
<dbReference type="Gene3D" id="1.20.5.110">
    <property type="match status" value="1"/>
</dbReference>
<feature type="region of interest" description="Disordered" evidence="12">
    <location>
        <begin position="279"/>
        <end position="309"/>
    </location>
</feature>
<keyword evidence="16" id="KW-1185">Reference proteome</keyword>
<keyword evidence="10" id="KW-0175">Coiled coil</keyword>
<evidence type="ECO:0000256" key="3">
    <source>
        <dbReference type="ARBA" id="ARBA00006948"/>
    </source>
</evidence>
<dbReference type="SMART" id="SM00503">
    <property type="entry name" value="SynN"/>
    <property type="match status" value="1"/>
</dbReference>
<evidence type="ECO:0000256" key="4">
    <source>
        <dbReference type="ARBA" id="ARBA00009063"/>
    </source>
</evidence>
<evidence type="ECO:0000259" key="14">
    <source>
        <dbReference type="PROSITE" id="PS50192"/>
    </source>
</evidence>
<reference evidence="15 16" key="1">
    <citation type="submission" date="2019-07" db="EMBL/GenBank/DDBJ databases">
        <title>De Novo Assembly of kiwifruit Actinidia rufa.</title>
        <authorList>
            <person name="Sugita-Konishi S."/>
            <person name="Sato K."/>
            <person name="Mori E."/>
            <person name="Abe Y."/>
            <person name="Kisaki G."/>
            <person name="Hamano K."/>
            <person name="Suezawa K."/>
            <person name="Otani M."/>
            <person name="Fukuda T."/>
            <person name="Manabe T."/>
            <person name="Gomi K."/>
            <person name="Tabuchi M."/>
            <person name="Akimitsu K."/>
            <person name="Kataoka I."/>
        </authorList>
    </citation>
    <scope>NUCLEOTIDE SEQUENCE [LARGE SCALE GENOMIC DNA]</scope>
    <source>
        <strain evidence="16">cv. Fuchu</strain>
    </source>
</reference>
<evidence type="ECO:0000256" key="8">
    <source>
        <dbReference type="ARBA" id="ARBA00022989"/>
    </source>
</evidence>
<organism evidence="15 16">
    <name type="scientific">Actinidia rufa</name>
    <dbReference type="NCBI Taxonomy" id="165716"/>
    <lineage>
        <taxon>Eukaryota</taxon>
        <taxon>Viridiplantae</taxon>
        <taxon>Streptophyta</taxon>
        <taxon>Embryophyta</taxon>
        <taxon>Tracheophyta</taxon>
        <taxon>Spermatophyta</taxon>
        <taxon>Magnoliopsida</taxon>
        <taxon>eudicotyledons</taxon>
        <taxon>Gunneridae</taxon>
        <taxon>Pentapetalae</taxon>
        <taxon>asterids</taxon>
        <taxon>Ericales</taxon>
        <taxon>Actinidiaceae</taxon>
        <taxon>Actinidia</taxon>
    </lineage>
</organism>
<dbReference type="InterPro" id="IPR010989">
    <property type="entry name" value="SNARE"/>
</dbReference>
<evidence type="ECO:0000256" key="5">
    <source>
        <dbReference type="ARBA" id="ARBA00022448"/>
    </source>
</evidence>
<dbReference type="InterPro" id="IPR000727">
    <property type="entry name" value="T_SNARE_dom"/>
</dbReference>